<comment type="subcellular location">
    <subcellularLocation>
        <location evidence="1">Cytoplasm</location>
        <location evidence="1">Cytosol</location>
    </subcellularLocation>
    <subcellularLocation>
        <location evidence="15">Peroxisome membrane</location>
    </subcellularLocation>
</comment>
<keyword evidence="4" id="KW-0963">Cytoplasm</keyword>
<keyword evidence="9" id="KW-0067">ATP-binding</keyword>
<dbReference type="InterPro" id="IPR003959">
    <property type="entry name" value="ATPase_AAA_core"/>
</dbReference>
<dbReference type="CDD" id="cd00009">
    <property type="entry name" value="AAA"/>
    <property type="match status" value="1"/>
</dbReference>
<proteinExistence type="inferred from homology"/>
<dbReference type="PANTHER" id="PTHR23077:SF12">
    <property type="entry name" value="PEROXISOMAL ATPASE PEX1"/>
    <property type="match status" value="1"/>
</dbReference>
<evidence type="ECO:0000259" key="18">
    <source>
        <dbReference type="SMART" id="SM00382"/>
    </source>
</evidence>
<evidence type="ECO:0000256" key="3">
    <source>
        <dbReference type="ARBA" id="ARBA00022448"/>
    </source>
</evidence>
<dbReference type="GO" id="GO:0005524">
    <property type="term" value="F:ATP binding"/>
    <property type="evidence" value="ECO:0007669"/>
    <property type="project" value="UniProtKB-KW"/>
</dbReference>
<dbReference type="InterPro" id="IPR027417">
    <property type="entry name" value="P-loop_NTPase"/>
</dbReference>
<dbReference type="GO" id="GO:0016887">
    <property type="term" value="F:ATP hydrolysis activity"/>
    <property type="evidence" value="ECO:0007669"/>
    <property type="project" value="InterPro"/>
</dbReference>
<dbReference type="SUPFAM" id="SSF52540">
    <property type="entry name" value="P-loop containing nucleoside triphosphate hydrolases"/>
    <property type="match status" value="2"/>
</dbReference>
<dbReference type="Gene3D" id="3.10.330.10">
    <property type="match status" value="1"/>
</dbReference>
<evidence type="ECO:0000256" key="16">
    <source>
        <dbReference type="ARBA" id="ARBA00048778"/>
    </source>
</evidence>
<dbReference type="FunFam" id="1.10.8.60:FF:000105">
    <property type="entry name" value="PeRoXisome assembly factor"/>
    <property type="match status" value="1"/>
</dbReference>
<dbReference type="FunFam" id="3.40.50.300:FF:000149">
    <property type="entry name" value="Nuclear valosin-containing protein-like"/>
    <property type="match status" value="1"/>
</dbReference>
<keyword evidence="5" id="KW-0962">Peroxisome biogenesis</keyword>
<dbReference type="Gene3D" id="1.10.8.60">
    <property type="match status" value="2"/>
</dbReference>
<dbReference type="OrthoDB" id="8173462at2759"/>
<keyword evidence="11" id="KW-0472">Membrane</keyword>
<evidence type="ECO:0000256" key="11">
    <source>
        <dbReference type="ARBA" id="ARBA00023136"/>
    </source>
</evidence>
<reference evidence="19" key="1">
    <citation type="submission" date="2021-12" db="EMBL/GenBank/DDBJ databases">
        <authorList>
            <person name="King R."/>
        </authorList>
    </citation>
    <scope>NUCLEOTIDE SEQUENCE</scope>
</reference>
<evidence type="ECO:0000256" key="8">
    <source>
        <dbReference type="ARBA" id="ARBA00022801"/>
    </source>
</evidence>
<dbReference type="Pfam" id="PF17862">
    <property type="entry name" value="AAA_lid_3"/>
    <property type="match status" value="1"/>
</dbReference>
<evidence type="ECO:0000256" key="14">
    <source>
        <dbReference type="ARBA" id="ARBA00034532"/>
    </source>
</evidence>
<dbReference type="PANTHER" id="PTHR23077">
    <property type="entry name" value="AAA-FAMILY ATPASE"/>
    <property type="match status" value="1"/>
</dbReference>
<feature type="domain" description="AAA+ ATPase" evidence="18">
    <location>
        <begin position="463"/>
        <end position="605"/>
    </location>
</feature>
<dbReference type="InterPro" id="IPR015342">
    <property type="entry name" value="PEX1-N_C-lobe"/>
</dbReference>
<comment type="subunit">
    <text evidence="17">Interacts with PEX6; forming the PEX1-PEX6 AAA ATPase complex, which is composed of a heterohexamer formed by a trimer of PEX1-PEX6 dimers.</text>
</comment>
<evidence type="ECO:0000256" key="17">
    <source>
        <dbReference type="ARBA" id="ARBA00064205"/>
    </source>
</evidence>
<dbReference type="CDD" id="cd19526">
    <property type="entry name" value="RecA-like_PEX1_r2"/>
    <property type="match status" value="1"/>
</dbReference>
<evidence type="ECO:0000256" key="10">
    <source>
        <dbReference type="ARBA" id="ARBA00022927"/>
    </source>
</evidence>
<evidence type="ECO:0000256" key="15">
    <source>
        <dbReference type="ARBA" id="ARBA00046271"/>
    </source>
</evidence>
<evidence type="ECO:0000256" key="12">
    <source>
        <dbReference type="ARBA" id="ARBA00023140"/>
    </source>
</evidence>
<dbReference type="Proteomes" id="UP001154078">
    <property type="component" value="Chromosome 5"/>
</dbReference>
<dbReference type="InterPro" id="IPR029067">
    <property type="entry name" value="CDC48_domain_2-like_sf"/>
</dbReference>
<keyword evidence="12" id="KW-0576">Peroxisome</keyword>
<evidence type="ECO:0000313" key="20">
    <source>
        <dbReference type="Proteomes" id="UP001154078"/>
    </source>
</evidence>
<name>A0A9P0B8P9_BRAAE</name>
<comment type="similarity">
    <text evidence="2">Belongs to the AAA ATPase family.</text>
</comment>
<dbReference type="EMBL" id="OV121136">
    <property type="protein sequence ID" value="CAH0557658.1"/>
    <property type="molecule type" value="Genomic_DNA"/>
</dbReference>
<organism evidence="19 20">
    <name type="scientific">Brassicogethes aeneus</name>
    <name type="common">Rape pollen beetle</name>
    <name type="synonym">Meligethes aeneus</name>
    <dbReference type="NCBI Taxonomy" id="1431903"/>
    <lineage>
        <taxon>Eukaryota</taxon>
        <taxon>Metazoa</taxon>
        <taxon>Ecdysozoa</taxon>
        <taxon>Arthropoda</taxon>
        <taxon>Hexapoda</taxon>
        <taxon>Insecta</taxon>
        <taxon>Pterygota</taxon>
        <taxon>Neoptera</taxon>
        <taxon>Endopterygota</taxon>
        <taxon>Coleoptera</taxon>
        <taxon>Polyphaga</taxon>
        <taxon>Cucujiformia</taxon>
        <taxon>Nitidulidae</taxon>
        <taxon>Meligethinae</taxon>
        <taxon>Brassicogethes</taxon>
    </lineage>
</organism>
<dbReference type="InterPro" id="IPR041569">
    <property type="entry name" value="AAA_lid_3"/>
</dbReference>
<dbReference type="InterPro" id="IPR003593">
    <property type="entry name" value="AAA+_ATPase"/>
</dbReference>
<dbReference type="AlphaFoldDB" id="A0A9P0B8P9"/>
<evidence type="ECO:0000256" key="6">
    <source>
        <dbReference type="ARBA" id="ARBA00022737"/>
    </source>
</evidence>
<keyword evidence="20" id="KW-1185">Reference proteome</keyword>
<keyword evidence="3" id="KW-0813">Transport</keyword>
<dbReference type="PROSITE" id="PS00674">
    <property type="entry name" value="AAA"/>
    <property type="match status" value="1"/>
</dbReference>
<protein>
    <recommendedName>
        <fullName evidence="14">Peroxisomal ATPase PEX1</fullName>
    </recommendedName>
    <alternativeName>
        <fullName evidence="13">Peroxin-1</fullName>
    </alternativeName>
</protein>
<dbReference type="GO" id="GO:0016558">
    <property type="term" value="P:protein import into peroxisome matrix"/>
    <property type="evidence" value="ECO:0007669"/>
    <property type="project" value="TreeGrafter"/>
</dbReference>
<keyword evidence="6" id="KW-0677">Repeat</keyword>
<evidence type="ECO:0000256" key="1">
    <source>
        <dbReference type="ARBA" id="ARBA00004514"/>
    </source>
</evidence>
<dbReference type="Gene3D" id="3.40.50.300">
    <property type="entry name" value="P-loop containing nucleotide triphosphate hydrolases"/>
    <property type="match status" value="2"/>
</dbReference>
<evidence type="ECO:0000256" key="2">
    <source>
        <dbReference type="ARBA" id="ARBA00006914"/>
    </source>
</evidence>
<dbReference type="SMART" id="SM00382">
    <property type="entry name" value="AAA"/>
    <property type="match status" value="2"/>
</dbReference>
<dbReference type="InterPro" id="IPR050168">
    <property type="entry name" value="AAA_ATPase_domain"/>
</dbReference>
<evidence type="ECO:0000256" key="13">
    <source>
        <dbReference type="ARBA" id="ARBA00032509"/>
    </source>
</evidence>
<dbReference type="SUPFAM" id="SSF54585">
    <property type="entry name" value="Cdc48 domain 2-like"/>
    <property type="match status" value="1"/>
</dbReference>
<gene>
    <name evidence="19" type="ORF">MELIAE_LOCUS8328</name>
</gene>
<feature type="domain" description="AAA+ ATPase" evidence="18">
    <location>
        <begin position="737"/>
        <end position="873"/>
    </location>
</feature>
<dbReference type="GO" id="GO:0005778">
    <property type="term" value="C:peroxisomal membrane"/>
    <property type="evidence" value="ECO:0007669"/>
    <property type="project" value="UniProtKB-SubCell"/>
</dbReference>
<dbReference type="Pfam" id="PF00004">
    <property type="entry name" value="AAA"/>
    <property type="match status" value="2"/>
</dbReference>
<dbReference type="InterPro" id="IPR003960">
    <property type="entry name" value="ATPase_AAA_CS"/>
</dbReference>
<comment type="catalytic activity">
    <reaction evidence="16">
        <text>ATP + H2O = ADP + phosphate + H(+)</text>
        <dbReference type="Rhea" id="RHEA:13065"/>
        <dbReference type="ChEBI" id="CHEBI:15377"/>
        <dbReference type="ChEBI" id="CHEBI:15378"/>
        <dbReference type="ChEBI" id="CHEBI:30616"/>
        <dbReference type="ChEBI" id="CHEBI:43474"/>
        <dbReference type="ChEBI" id="CHEBI:456216"/>
    </reaction>
    <physiologicalReaction direction="left-to-right" evidence="16">
        <dbReference type="Rhea" id="RHEA:13066"/>
    </physiologicalReaction>
</comment>
<keyword evidence="8" id="KW-0378">Hydrolase</keyword>
<evidence type="ECO:0000256" key="4">
    <source>
        <dbReference type="ARBA" id="ARBA00022490"/>
    </source>
</evidence>
<dbReference type="Pfam" id="PF09262">
    <property type="entry name" value="PEX-1N"/>
    <property type="match status" value="1"/>
</dbReference>
<sequence>MFERMLKVKFVPYKNCFCYISPKSNILHLGKYVKLTYGEGRTAYFSVNLTQTSIEHDCIGISRIYAKSLGIQENENIIILEIPKPPLIKSMAITPTCDSDYEVLSLLADNVQSTLLDQISVVSNNQNIVVWIGRNIFVTLPVSEIKPMNLGCIDNFTEVVVKTPELKSLKKDTKDVKKVSAKNNEIKQLKTVTKLDDNSITHFIKLIQGYSIQNILLKNHNLYINNKKDLLYRLIPRKNEKILENLKDFLHPFNVFTTKKNMPQSWPIKNTKTTQLICNMQLLTTDIFPSKPIYVRLCLLEDYIQNFNDDKYENNLFVDDVLFKHFDCNLGARVILKYEPTVPYITEIHICAKKSYLVDVKDKFKEFVANSTQNQVLLLNPEVVFYMTSNIRCMIKLTPVEAPFCIMDENLARDCKYTLLDDVLRTKDLDEDKNSLEYTLDASNLGGIVQNIVKNFDFSRLNNFENVLLTGKSGTGKTTLTKILKEKLSQSPYYMYTETINCKNIKGKTIDSLLKVFSKSFADLVLHQPSILILDDLHVLCESVPGEEMAPNAIYFNRISEILHNLLKLFSRNNFIGILATTESVLKLNGNIYMSRGSHLFKNVFSIDAFNKDDRITLLKYLFSKYTLKCIDLDALSTKTEGYVIQDLINFVNKTVYEAYKDDPDGIKSEPTITEVHCEKGLKTTCVLSLHDVQLHSPGNKDFSDVGGLGDVKKILVESLLWPAQFPGIFADAPLRLQSGLLLYGPPGTGKTVLAGAAAKQCGLRLISIKGPELLSKYIGASEQAVRDVFEKAQSARPCILFFDEFDSLAPRRGQDTTGVTDRVVNQLLTQLDGVESLTGVCVLAATSRPDLLDPALLRPGRLDRQLLCPLPDAGSRFQILKCLSKTMDFVGDINLTLIATQTEGFSGADLQSVLYTAQLSSVENIILENSPKSSNSPKITQKHLVEALKKTRPSLTKQERAKYERIYAYFQGGYKEDFKAGSKATLA</sequence>
<evidence type="ECO:0000256" key="7">
    <source>
        <dbReference type="ARBA" id="ARBA00022741"/>
    </source>
</evidence>
<accession>A0A9P0B8P9</accession>
<keyword evidence="10" id="KW-0653">Protein transport</keyword>
<evidence type="ECO:0000313" key="19">
    <source>
        <dbReference type="EMBL" id="CAH0557658.1"/>
    </source>
</evidence>
<evidence type="ECO:0000256" key="5">
    <source>
        <dbReference type="ARBA" id="ARBA00022593"/>
    </source>
</evidence>
<keyword evidence="7" id="KW-0547">Nucleotide-binding</keyword>
<evidence type="ECO:0000256" key="9">
    <source>
        <dbReference type="ARBA" id="ARBA00022840"/>
    </source>
</evidence>
<dbReference type="GO" id="GO:0005829">
    <property type="term" value="C:cytosol"/>
    <property type="evidence" value="ECO:0007669"/>
    <property type="project" value="UniProtKB-SubCell"/>
</dbReference>